<dbReference type="Gene3D" id="3.20.20.70">
    <property type="entry name" value="Aldolase class I"/>
    <property type="match status" value="1"/>
</dbReference>
<name>A0ABV8DYM6_9NOCA</name>
<evidence type="ECO:0000256" key="8">
    <source>
        <dbReference type="ARBA" id="ARBA00023235"/>
    </source>
</evidence>
<evidence type="ECO:0000256" key="2">
    <source>
        <dbReference type="ARBA" id="ARBA00004664"/>
    </source>
</evidence>
<evidence type="ECO:0000256" key="7">
    <source>
        <dbReference type="ARBA" id="ARBA00023141"/>
    </source>
</evidence>
<dbReference type="Pfam" id="PF00697">
    <property type="entry name" value="PRAI"/>
    <property type="match status" value="1"/>
</dbReference>
<dbReference type="InterPro" id="IPR011060">
    <property type="entry name" value="RibuloseP-bd_barrel"/>
</dbReference>
<evidence type="ECO:0000313" key="12">
    <source>
        <dbReference type="Proteomes" id="UP001595696"/>
    </source>
</evidence>
<dbReference type="InterPro" id="IPR001240">
    <property type="entry name" value="PRAI_dom"/>
</dbReference>
<dbReference type="Proteomes" id="UP001595696">
    <property type="component" value="Unassembled WGS sequence"/>
</dbReference>
<comment type="similarity">
    <text evidence="9">Belongs to the TrpF family.</text>
</comment>
<sequence>MTVRAKICGIRSEQDLRIAVAAGADAIGFICGVTHVSEDALRPDRAAELSRRTPAFVTRVLVTHLEEADAIIALADLVGVDVIQVHGLVTEETTREVHARSRSRKVLRAVHVTASDAVGAAQRAAAHCDGVLLDSRTADRLGGTGETHDWSISAQVVRSLREIGRPVILAGGLRPGNVAAAIEAVRPDAVDANSGVETPTGDKDVEACAAFVRAAHRTPRTFERL</sequence>
<keyword evidence="5 9" id="KW-0028">Amino-acid biosynthesis</keyword>
<evidence type="ECO:0000256" key="3">
    <source>
        <dbReference type="ARBA" id="ARBA00012572"/>
    </source>
</evidence>
<comment type="caution">
    <text evidence="11">The sequence shown here is derived from an EMBL/GenBank/DDBJ whole genome shotgun (WGS) entry which is preliminary data.</text>
</comment>
<evidence type="ECO:0000256" key="4">
    <source>
        <dbReference type="ARBA" id="ARBA00022272"/>
    </source>
</evidence>
<dbReference type="InterPro" id="IPR013785">
    <property type="entry name" value="Aldolase_TIM"/>
</dbReference>
<evidence type="ECO:0000256" key="1">
    <source>
        <dbReference type="ARBA" id="ARBA00001164"/>
    </source>
</evidence>
<evidence type="ECO:0000256" key="9">
    <source>
        <dbReference type="HAMAP-Rule" id="MF_00135"/>
    </source>
</evidence>
<proteinExistence type="inferred from homology"/>
<dbReference type="RefSeq" id="WP_378614613.1">
    <property type="nucleotide sequence ID" value="NZ_JBHSAX010000019.1"/>
</dbReference>
<comment type="catalytic activity">
    <reaction evidence="1 9">
        <text>N-(5-phospho-beta-D-ribosyl)anthranilate = 1-(2-carboxyphenylamino)-1-deoxy-D-ribulose 5-phosphate</text>
        <dbReference type="Rhea" id="RHEA:21540"/>
        <dbReference type="ChEBI" id="CHEBI:18277"/>
        <dbReference type="ChEBI" id="CHEBI:58613"/>
        <dbReference type="EC" id="5.3.1.24"/>
    </reaction>
</comment>
<keyword evidence="7 9" id="KW-0057">Aromatic amino acid biosynthesis</keyword>
<dbReference type="PANTHER" id="PTHR42894">
    <property type="entry name" value="N-(5'-PHOSPHORIBOSYL)ANTHRANILATE ISOMERASE"/>
    <property type="match status" value="1"/>
</dbReference>
<dbReference type="EMBL" id="JBHSAX010000019">
    <property type="protein sequence ID" value="MFC3964839.1"/>
    <property type="molecule type" value="Genomic_DNA"/>
</dbReference>
<feature type="domain" description="N-(5'phosphoribosyl) anthranilate isomerase (PRAI)" evidence="10">
    <location>
        <begin position="5"/>
        <end position="213"/>
    </location>
</feature>
<comment type="pathway">
    <text evidence="2 9">Amino-acid biosynthesis; L-tryptophan biosynthesis; L-tryptophan from chorismate: step 3/5.</text>
</comment>
<keyword evidence="6 9" id="KW-0822">Tryptophan biosynthesis</keyword>
<evidence type="ECO:0000256" key="6">
    <source>
        <dbReference type="ARBA" id="ARBA00022822"/>
    </source>
</evidence>
<evidence type="ECO:0000259" key="10">
    <source>
        <dbReference type="Pfam" id="PF00697"/>
    </source>
</evidence>
<protein>
    <recommendedName>
        <fullName evidence="4 9">N-(5'-phosphoribosyl)anthranilate isomerase</fullName>
        <shortName evidence="9">PRAI</shortName>
        <ecNumber evidence="3 9">5.3.1.24</ecNumber>
    </recommendedName>
</protein>
<dbReference type="HAMAP" id="MF_00135">
    <property type="entry name" value="PRAI"/>
    <property type="match status" value="1"/>
</dbReference>
<dbReference type="SUPFAM" id="SSF51366">
    <property type="entry name" value="Ribulose-phoshate binding barrel"/>
    <property type="match status" value="1"/>
</dbReference>
<accession>A0ABV8DYM6</accession>
<gene>
    <name evidence="9" type="primary">trpF</name>
    <name evidence="11" type="ORF">ACFO0B_22870</name>
</gene>
<organism evidence="11 12">
    <name type="scientific">Nocardia jiangsuensis</name>
    <dbReference type="NCBI Taxonomy" id="1691563"/>
    <lineage>
        <taxon>Bacteria</taxon>
        <taxon>Bacillati</taxon>
        <taxon>Actinomycetota</taxon>
        <taxon>Actinomycetes</taxon>
        <taxon>Mycobacteriales</taxon>
        <taxon>Nocardiaceae</taxon>
        <taxon>Nocardia</taxon>
    </lineage>
</organism>
<keyword evidence="8 9" id="KW-0413">Isomerase</keyword>
<dbReference type="InterPro" id="IPR044643">
    <property type="entry name" value="TrpF_fam"/>
</dbReference>
<dbReference type="PANTHER" id="PTHR42894:SF1">
    <property type="entry name" value="N-(5'-PHOSPHORIBOSYL)ANTHRANILATE ISOMERASE"/>
    <property type="match status" value="1"/>
</dbReference>
<dbReference type="GO" id="GO:0016853">
    <property type="term" value="F:isomerase activity"/>
    <property type="evidence" value="ECO:0007669"/>
    <property type="project" value="UniProtKB-KW"/>
</dbReference>
<reference evidence="12" key="1">
    <citation type="journal article" date="2019" name="Int. J. Syst. Evol. Microbiol.">
        <title>The Global Catalogue of Microorganisms (GCM) 10K type strain sequencing project: providing services to taxonomists for standard genome sequencing and annotation.</title>
        <authorList>
            <consortium name="The Broad Institute Genomics Platform"/>
            <consortium name="The Broad Institute Genome Sequencing Center for Infectious Disease"/>
            <person name="Wu L."/>
            <person name="Ma J."/>
        </authorList>
    </citation>
    <scope>NUCLEOTIDE SEQUENCE [LARGE SCALE GENOMIC DNA]</scope>
    <source>
        <strain evidence="12">CGMCC 4.7330</strain>
    </source>
</reference>
<evidence type="ECO:0000313" key="11">
    <source>
        <dbReference type="EMBL" id="MFC3964839.1"/>
    </source>
</evidence>
<evidence type="ECO:0000256" key="5">
    <source>
        <dbReference type="ARBA" id="ARBA00022605"/>
    </source>
</evidence>
<dbReference type="CDD" id="cd00405">
    <property type="entry name" value="PRAI"/>
    <property type="match status" value="1"/>
</dbReference>
<keyword evidence="12" id="KW-1185">Reference proteome</keyword>
<dbReference type="EC" id="5.3.1.24" evidence="3 9"/>